<evidence type="ECO:0000313" key="2">
    <source>
        <dbReference type="Proteomes" id="UP000054549"/>
    </source>
</evidence>
<dbReference type="AlphaFoldDB" id="A0A0C2XI11"/>
<dbReference type="InParanoid" id="A0A0C2XI11"/>
<dbReference type="Proteomes" id="UP000054549">
    <property type="component" value="Unassembled WGS sequence"/>
</dbReference>
<name>A0A0C2XI11_AMAMK</name>
<dbReference type="EMBL" id="KN818226">
    <property type="protein sequence ID" value="KIL69091.1"/>
    <property type="molecule type" value="Genomic_DNA"/>
</dbReference>
<proteinExistence type="predicted"/>
<keyword evidence="2" id="KW-1185">Reference proteome</keyword>
<sequence length="64" mass="7430">MPTFYRGLERSINLQNKKGKTQTSSFKTDDKFAIPLRIGGFSLVNAYETLQWLDVEKLRDVLYS</sequence>
<dbReference type="HOGENOM" id="CLU_2867210_0_0_1"/>
<accession>A0A0C2XI11</accession>
<gene>
    <name evidence="1" type="ORF">M378DRAFT_157325</name>
</gene>
<evidence type="ECO:0000313" key="1">
    <source>
        <dbReference type="EMBL" id="KIL69091.1"/>
    </source>
</evidence>
<organism evidence="1 2">
    <name type="scientific">Amanita muscaria (strain Koide BX008)</name>
    <dbReference type="NCBI Taxonomy" id="946122"/>
    <lineage>
        <taxon>Eukaryota</taxon>
        <taxon>Fungi</taxon>
        <taxon>Dikarya</taxon>
        <taxon>Basidiomycota</taxon>
        <taxon>Agaricomycotina</taxon>
        <taxon>Agaricomycetes</taxon>
        <taxon>Agaricomycetidae</taxon>
        <taxon>Agaricales</taxon>
        <taxon>Pluteineae</taxon>
        <taxon>Amanitaceae</taxon>
        <taxon>Amanita</taxon>
    </lineage>
</organism>
<reference evidence="1 2" key="1">
    <citation type="submission" date="2014-04" db="EMBL/GenBank/DDBJ databases">
        <title>Evolutionary Origins and Diversification of the Mycorrhizal Mutualists.</title>
        <authorList>
            <consortium name="DOE Joint Genome Institute"/>
            <consortium name="Mycorrhizal Genomics Consortium"/>
            <person name="Kohler A."/>
            <person name="Kuo A."/>
            <person name="Nagy L.G."/>
            <person name="Floudas D."/>
            <person name="Copeland A."/>
            <person name="Barry K.W."/>
            <person name="Cichocki N."/>
            <person name="Veneault-Fourrey C."/>
            <person name="LaButti K."/>
            <person name="Lindquist E.A."/>
            <person name="Lipzen A."/>
            <person name="Lundell T."/>
            <person name="Morin E."/>
            <person name="Murat C."/>
            <person name="Riley R."/>
            <person name="Ohm R."/>
            <person name="Sun H."/>
            <person name="Tunlid A."/>
            <person name="Henrissat B."/>
            <person name="Grigoriev I.V."/>
            <person name="Hibbett D.S."/>
            <person name="Martin F."/>
        </authorList>
    </citation>
    <scope>NUCLEOTIDE SEQUENCE [LARGE SCALE GENOMIC DNA]</scope>
    <source>
        <strain evidence="1 2">Koide BX008</strain>
    </source>
</reference>
<protein>
    <submittedName>
        <fullName evidence="1">Uncharacterized protein</fullName>
    </submittedName>
</protein>